<dbReference type="AlphaFoldDB" id="A0A5J4QRK7"/>
<accession>A0A5J4QRK7</accession>
<gene>
    <name evidence="1" type="ORF">EZS27_026461</name>
</gene>
<sequence>MDKVCGLDVHKDSVFACILDETGGKIREERFGTLTPRTGRSSRHFSEIWSR</sequence>
<proteinExistence type="predicted"/>
<reference evidence="1" key="1">
    <citation type="submission" date="2019-03" db="EMBL/GenBank/DDBJ databases">
        <title>Single cell metagenomics reveals metabolic interactions within the superorganism composed of flagellate Streblomastix strix and complex community of Bacteroidetes bacteria on its surface.</title>
        <authorList>
            <person name="Treitli S.C."/>
            <person name="Kolisko M."/>
            <person name="Husnik F."/>
            <person name="Keeling P."/>
            <person name="Hampl V."/>
        </authorList>
    </citation>
    <scope>NUCLEOTIDE SEQUENCE</scope>
    <source>
        <strain evidence="1">STM</strain>
    </source>
</reference>
<comment type="caution">
    <text evidence="1">The sequence shown here is derived from an EMBL/GenBank/DDBJ whole genome shotgun (WGS) entry which is preliminary data.</text>
</comment>
<protein>
    <submittedName>
        <fullName evidence="1">Uncharacterized protein</fullName>
    </submittedName>
</protein>
<dbReference type="EMBL" id="SNRY01002631">
    <property type="protein sequence ID" value="KAA6324182.1"/>
    <property type="molecule type" value="Genomic_DNA"/>
</dbReference>
<evidence type="ECO:0000313" key="1">
    <source>
        <dbReference type="EMBL" id="KAA6324182.1"/>
    </source>
</evidence>
<organism evidence="1">
    <name type="scientific">termite gut metagenome</name>
    <dbReference type="NCBI Taxonomy" id="433724"/>
    <lineage>
        <taxon>unclassified sequences</taxon>
        <taxon>metagenomes</taxon>
        <taxon>organismal metagenomes</taxon>
    </lineage>
</organism>
<name>A0A5J4QRK7_9ZZZZ</name>